<evidence type="ECO:0000313" key="2">
    <source>
        <dbReference type="EMBL" id="UOK70205.1"/>
    </source>
</evidence>
<keyword evidence="1" id="KW-1133">Transmembrane helix</keyword>
<dbReference type="RefSeq" id="WP_244376609.1">
    <property type="nucleotide sequence ID" value="NZ_CP083239.1"/>
</dbReference>
<accession>A0A9E7D4N6</accession>
<keyword evidence="1" id="KW-0472">Membrane</keyword>
<dbReference type="Proteomes" id="UP000831684">
    <property type="component" value="Chromosome"/>
</dbReference>
<dbReference type="EMBL" id="CP083239">
    <property type="protein sequence ID" value="UOK70205.1"/>
    <property type="molecule type" value="Genomic_DNA"/>
</dbReference>
<reference evidence="2" key="1">
    <citation type="submission" date="2021-09" db="EMBL/GenBank/DDBJ databases">
        <title>Network and meta-omics reveal the key degrader and cooperation patterns in an efficient 1,4-dioxane-degrading microbial community.</title>
        <authorList>
            <person name="Dai C."/>
        </authorList>
    </citation>
    <scope>NUCLEOTIDE SEQUENCE</scope>
    <source>
        <strain evidence="2">ZM13</strain>
    </source>
</reference>
<evidence type="ECO:0000256" key="1">
    <source>
        <dbReference type="SAM" id="Phobius"/>
    </source>
</evidence>
<evidence type="ECO:0000313" key="3">
    <source>
        <dbReference type="Proteomes" id="UP000831684"/>
    </source>
</evidence>
<dbReference type="KEGG" id="apol:K9D25_15910"/>
<dbReference type="AlphaFoldDB" id="A0A9E7D4N6"/>
<feature type="transmembrane region" description="Helical" evidence="1">
    <location>
        <begin position="98"/>
        <end position="122"/>
    </location>
</feature>
<keyword evidence="1" id="KW-0812">Transmembrane</keyword>
<proteinExistence type="predicted"/>
<organism evidence="2 3">
    <name type="scientific">Ancylobacter polymorphus</name>
    <dbReference type="NCBI Taxonomy" id="223390"/>
    <lineage>
        <taxon>Bacteria</taxon>
        <taxon>Pseudomonadati</taxon>
        <taxon>Pseudomonadota</taxon>
        <taxon>Alphaproteobacteria</taxon>
        <taxon>Hyphomicrobiales</taxon>
        <taxon>Xanthobacteraceae</taxon>
        <taxon>Ancylobacter</taxon>
    </lineage>
</organism>
<name>A0A9E7D4N6_9HYPH</name>
<feature type="transmembrane region" description="Helical" evidence="1">
    <location>
        <begin position="71"/>
        <end position="92"/>
    </location>
</feature>
<gene>
    <name evidence="2" type="ORF">K9D25_15910</name>
</gene>
<protein>
    <submittedName>
        <fullName evidence="2">Uncharacterized protein</fullName>
    </submittedName>
</protein>
<sequence>MTPILTTVLLPAIGEIVQQVIRSPRNDAPPAQAPLIAAEVERQVRESAAVREVAAQVEYATNAEPWYQSRVTIGAIVSIGAGVCGLLGLAVSPQDVETIIAVATAAGTLVGGLVTLYGRWVAKTPLGRR</sequence>